<evidence type="ECO:0000256" key="5">
    <source>
        <dbReference type="ARBA" id="ARBA00022801"/>
    </source>
</evidence>
<dbReference type="Gene3D" id="3.40.50.1010">
    <property type="entry name" value="5'-nuclease"/>
    <property type="match status" value="1"/>
</dbReference>
<evidence type="ECO:0000256" key="3">
    <source>
        <dbReference type="ARBA" id="ARBA00022722"/>
    </source>
</evidence>
<keyword evidence="3" id="KW-0540">Nuclease</keyword>
<gene>
    <name evidence="9" type="ORF">DPV98_05525</name>
</gene>
<evidence type="ECO:0000256" key="2">
    <source>
        <dbReference type="ARBA" id="ARBA00022649"/>
    </source>
</evidence>
<dbReference type="PANTHER" id="PTHR33653:SF1">
    <property type="entry name" value="RIBONUCLEASE VAPC2"/>
    <property type="match status" value="1"/>
</dbReference>
<reference evidence="9 10" key="1">
    <citation type="submission" date="2018-05" db="EMBL/GenBank/DDBJ databases">
        <title>Draft Genome Sequences for a Diverse set of 7 Haemophilus Species.</title>
        <authorList>
            <person name="Nichols M."/>
            <person name="Topaz N."/>
            <person name="Wang X."/>
            <person name="Wang X."/>
            <person name="Boxrud D."/>
        </authorList>
    </citation>
    <scope>NUCLEOTIDE SEQUENCE [LARGE SCALE GENOMIC DNA]</scope>
    <source>
        <strain evidence="9 10">C2010039593</strain>
    </source>
</reference>
<name>A0A369ZHF3_HAEPH</name>
<feature type="domain" description="PIN" evidence="8">
    <location>
        <begin position="2"/>
        <end position="118"/>
    </location>
</feature>
<evidence type="ECO:0000259" key="8">
    <source>
        <dbReference type="Pfam" id="PF01850"/>
    </source>
</evidence>
<evidence type="ECO:0000256" key="7">
    <source>
        <dbReference type="ARBA" id="ARBA00038093"/>
    </source>
</evidence>
<dbReference type="GO" id="GO:0046872">
    <property type="term" value="F:metal ion binding"/>
    <property type="evidence" value="ECO:0007669"/>
    <property type="project" value="UniProtKB-KW"/>
</dbReference>
<dbReference type="Pfam" id="PF01850">
    <property type="entry name" value="PIN"/>
    <property type="match status" value="1"/>
</dbReference>
<dbReference type="InterPro" id="IPR050556">
    <property type="entry name" value="Type_II_TA_system_RNase"/>
</dbReference>
<comment type="caution">
    <text evidence="9">The sequence shown here is derived from an EMBL/GenBank/DDBJ whole genome shotgun (WGS) entry which is preliminary data.</text>
</comment>
<keyword evidence="5" id="KW-0378">Hydrolase</keyword>
<comment type="cofactor">
    <cofactor evidence="1">
        <name>Mg(2+)</name>
        <dbReference type="ChEBI" id="CHEBI:18420"/>
    </cofactor>
</comment>
<comment type="similarity">
    <text evidence="7">Belongs to the PINc/VapC protein family.</text>
</comment>
<organism evidence="9 10">
    <name type="scientific">Haemophilus parahaemolyticus</name>
    <dbReference type="NCBI Taxonomy" id="735"/>
    <lineage>
        <taxon>Bacteria</taxon>
        <taxon>Pseudomonadati</taxon>
        <taxon>Pseudomonadota</taxon>
        <taxon>Gammaproteobacteria</taxon>
        <taxon>Pasteurellales</taxon>
        <taxon>Pasteurellaceae</taxon>
        <taxon>Haemophilus</taxon>
    </lineage>
</organism>
<evidence type="ECO:0000313" key="9">
    <source>
        <dbReference type="EMBL" id="RDF03990.1"/>
    </source>
</evidence>
<keyword evidence="6" id="KW-0460">Magnesium</keyword>
<dbReference type="SUPFAM" id="SSF88723">
    <property type="entry name" value="PIN domain-like"/>
    <property type="match status" value="1"/>
</dbReference>
<dbReference type="GO" id="GO:0016787">
    <property type="term" value="F:hydrolase activity"/>
    <property type="evidence" value="ECO:0007669"/>
    <property type="project" value="UniProtKB-KW"/>
</dbReference>
<evidence type="ECO:0000256" key="6">
    <source>
        <dbReference type="ARBA" id="ARBA00022842"/>
    </source>
</evidence>
<dbReference type="PANTHER" id="PTHR33653">
    <property type="entry name" value="RIBONUCLEASE VAPC2"/>
    <property type="match status" value="1"/>
</dbReference>
<dbReference type="RefSeq" id="WP_111312980.1">
    <property type="nucleotide sequence ID" value="NZ_QEPS01000001.1"/>
</dbReference>
<protein>
    <submittedName>
        <fullName evidence="9">Type II toxin-antitoxin system VapC family toxin</fullName>
    </submittedName>
</protein>
<dbReference type="InterPro" id="IPR029060">
    <property type="entry name" value="PIN-like_dom_sf"/>
</dbReference>
<sequence>MYMLDTNTMSYFFRKVPSVVERLQQLNPDIICISSVTAAELFYGVAKRNNQQLSRFLDVFLSTITILEWDTKTAEIYGKLRAEMEKEGKVMGVQDQMIAAHALANECVLVTSDDKAFSFVPNLILENWRSA</sequence>
<dbReference type="CDD" id="cd18740">
    <property type="entry name" value="PIN_VapC4-5_FitB-like"/>
    <property type="match status" value="1"/>
</dbReference>
<dbReference type="EMBL" id="QEQD01000005">
    <property type="protein sequence ID" value="RDF03990.1"/>
    <property type="molecule type" value="Genomic_DNA"/>
</dbReference>
<dbReference type="InterPro" id="IPR002716">
    <property type="entry name" value="PIN_dom"/>
</dbReference>
<dbReference type="Proteomes" id="UP000253999">
    <property type="component" value="Unassembled WGS sequence"/>
</dbReference>
<evidence type="ECO:0000256" key="1">
    <source>
        <dbReference type="ARBA" id="ARBA00001946"/>
    </source>
</evidence>
<accession>A0A369ZHF3</accession>
<dbReference type="GO" id="GO:0004518">
    <property type="term" value="F:nuclease activity"/>
    <property type="evidence" value="ECO:0007669"/>
    <property type="project" value="UniProtKB-KW"/>
</dbReference>
<evidence type="ECO:0000256" key="4">
    <source>
        <dbReference type="ARBA" id="ARBA00022723"/>
    </source>
</evidence>
<proteinExistence type="inferred from homology"/>
<evidence type="ECO:0000313" key="10">
    <source>
        <dbReference type="Proteomes" id="UP000253999"/>
    </source>
</evidence>
<dbReference type="AlphaFoldDB" id="A0A369ZHF3"/>
<keyword evidence="2" id="KW-1277">Toxin-antitoxin system</keyword>
<keyword evidence="4" id="KW-0479">Metal-binding</keyword>